<evidence type="ECO:0000313" key="10">
    <source>
        <dbReference type="EMBL" id="AGZ95339.1"/>
    </source>
</evidence>
<keyword evidence="4" id="KW-0426">Late protein</keyword>
<reference evidence="10 11" key="1">
    <citation type="journal article" date="2014" name="Vet. Microbiol.">
        <title>Complete genome sequence analysis of goatpox virus isolated from China shows high variation.</title>
        <authorList>
            <person name="Zeng X."/>
            <person name="Chi X."/>
            <person name="Li W."/>
            <person name="Hao W."/>
            <person name="Li M."/>
            <person name="Huang X."/>
            <person name="Huang Y."/>
            <person name="Rock D.L."/>
            <person name="Luo S."/>
            <person name="Wang S."/>
        </authorList>
    </citation>
    <scope>NUCLEOTIDE SEQUENCE [LARGE SCALE GENOMIC DNA]</scope>
    <source>
        <strain evidence="10">FZ</strain>
    </source>
</reference>
<feature type="transmembrane region" description="Helical" evidence="9">
    <location>
        <begin position="179"/>
        <end position="200"/>
    </location>
</feature>
<protein>
    <recommendedName>
        <fullName evidence="12">S-S bond formation pathway protein</fullName>
    </recommendedName>
</protein>
<name>A0A075CI53_9POXV</name>
<keyword evidence="3" id="KW-0261">Viral envelope protein</keyword>
<evidence type="ECO:0000256" key="5">
    <source>
        <dbReference type="ARBA" id="ARBA00022989"/>
    </source>
</evidence>
<proteinExistence type="predicted"/>
<keyword evidence="5 9" id="KW-1133">Transmembrane helix</keyword>
<dbReference type="EMBL" id="KC951854">
    <property type="protein sequence ID" value="AGZ95339.1"/>
    <property type="molecule type" value="Genomic_DNA"/>
</dbReference>
<comment type="function">
    <text evidence="8">Component of the entry fusion complex (EFC), which consists of 11 proteins. During cell infection, this complex mediates entry of the virion core into the host cytoplasm by a two-step mechanism consisting of lipid mixing of the viral and cellular membranes and subsequent pore formation.</text>
</comment>
<evidence type="ECO:0000256" key="7">
    <source>
        <dbReference type="ARBA" id="ARBA00023157"/>
    </source>
</evidence>
<evidence type="ECO:0000256" key="4">
    <source>
        <dbReference type="ARBA" id="ARBA00022921"/>
    </source>
</evidence>
<dbReference type="GO" id="GO:0055036">
    <property type="term" value="C:virion membrane"/>
    <property type="evidence" value="ECO:0007669"/>
    <property type="project" value="UniProtKB-SubCell"/>
</dbReference>
<evidence type="ECO:0000256" key="6">
    <source>
        <dbReference type="ARBA" id="ARBA00023136"/>
    </source>
</evidence>
<evidence type="ECO:0000256" key="3">
    <source>
        <dbReference type="ARBA" id="ARBA00022879"/>
    </source>
</evidence>
<evidence type="ECO:0000313" key="11">
    <source>
        <dbReference type="Proteomes" id="UP000134642"/>
    </source>
</evidence>
<keyword evidence="2 9" id="KW-0812">Transmembrane</keyword>
<sequence length="216" mass="24911">MENHFQVDTLYNLFIERYLQNLSLYSVPVNTTCGIHISEIKGTLKGCKLKIINLCIDDKELSFYLLIKTFKEFANTLSQNEKYELANEVGIDLDNQDKNYIPEIIRKCTSTSAVTNVIDIQTLDIGECIAPNGKNILLQIINSGTSEANCVMNTIMKSMSNRYTINNYIDNRIPFINDVHWFIFFVLIIFIIFLLGLCSIKRKINIKYKYGSFLYV</sequence>
<gene>
    <name evidence="10" type="primary">GTPV021</name>
</gene>
<dbReference type="Pfam" id="PF02442">
    <property type="entry name" value="L1R_F9L"/>
    <property type="match status" value="1"/>
</dbReference>
<evidence type="ECO:0000256" key="8">
    <source>
        <dbReference type="ARBA" id="ARBA00034668"/>
    </source>
</evidence>
<keyword evidence="6 9" id="KW-0472">Membrane</keyword>
<organism evidence="10 11">
    <name type="scientific">Goatpox virus FZ</name>
    <dbReference type="NCBI Taxonomy" id="1416740"/>
    <lineage>
        <taxon>Viruses</taxon>
        <taxon>Varidnaviria</taxon>
        <taxon>Bamfordvirae</taxon>
        <taxon>Nucleocytoviricota</taxon>
        <taxon>Pokkesviricetes</taxon>
        <taxon>Chitovirales</taxon>
        <taxon>Poxviridae</taxon>
        <taxon>Chordopoxvirinae</taxon>
        <taxon>Capripoxvirus</taxon>
        <taxon>Capripoxvirus goatpox</taxon>
        <taxon>Goatpox virus</taxon>
    </lineage>
</organism>
<evidence type="ECO:0000256" key="2">
    <source>
        <dbReference type="ARBA" id="ARBA00022692"/>
    </source>
</evidence>
<dbReference type="Proteomes" id="UP000134642">
    <property type="component" value="Segment"/>
</dbReference>
<keyword evidence="7" id="KW-1015">Disulfide bond</keyword>
<dbReference type="InterPro" id="IPR003472">
    <property type="entry name" value="Virion_mem_poxvirus_L1"/>
</dbReference>
<dbReference type="GO" id="GO:0019031">
    <property type="term" value="C:viral envelope"/>
    <property type="evidence" value="ECO:0007669"/>
    <property type="project" value="UniProtKB-KW"/>
</dbReference>
<accession>A0A075CI53</accession>
<comment type="subcellular location">
    <subcellularLocation>
        <location evidence="1">Virion membrane</location>
        <topology evidence="1">Single-pass membrane protein</topology>
    </subcellularLocation>
</comment>
<evidence type="ECO:0000256" key="1">
    <source>
        <dbReference type="ARBA" id="ARBA00004381"/>
    </source>
</evidence>
<keyword evidence="3" id="KW-0946">Virion</keyword>
<evidence type="ECO:0008006" key="12">
    <source>
        <dbReference type="Google" id="ProtNLM"/>
    </source>
</evidence>
<evidence type="ECO:0000256" key="9">
    <source>
        <dbReference type="SAM" id="Phobius"/>
    </source>
</evidence>